<reference evidence="3 4" key="1">
    <citation type="submission" date="2018-02" db="EMBL/GenBank/DDBJ databases">
        <title>Draft genome sequences of Elsinoe sp., causing black scab on jojoba.</title>
        <authorList>
            <person name="Stodart B."/>
            <person name="Jeffress S."/>
            <person name="Ash G."/>
            <person name="Arun Chinnappa K."/>
        </authorList>
    </citation>
    <scope>NUCLEOTIDE SEQUENCE [LARGE SCALE GENOMIC DNA]</scope>
    <source>
        <strain evidence="3 4">Hillstone_2</strain>
    </source>
</reference>
<feature type="domain" description="Glycosyl transferase CAP10" evidence="2">
    <location>
        <begin position="269"/>
        <end position="568"/>
    </location>
</feature>
<dbReference type="SMART" id="SM00672">
    <property type="entry name" value="CAP10"/>
    <property type="match status" value="1"/>
</dbReference>
<dbReference type="InterPro" id="IPR051091">
    <property type="entry name" value="O-Glucosyltr/Glycosyltrsf_90"/>
</dbReference>
<dbReference type="AlphaFoldDB" id="A0A4U7AVB9"/>
<dbReference type="EMBL" id="PTQR01000086">
    <property type="protein sequence ID" value="TKX20641.1"/>
    <property type="molecule type" value="Genomic_DNA"/>
</dbReference>
<feature type="region of interest" description="Disordered" evidence="1">
    <location>
        <begin position="230"/>
        <end position="253"/>
    </location>
</feature>
<dbReference type="Proteomes" id="UP000308133">
    <property type="component" value="Unassembled WGS sequence"/>
</dbReference>
<name>A0A4U7AVB9_9PEZI</name>
<dbReference type="PANTHER" id="PTHR12203">
    <property type="entry name" value="KDEL LYS-ASP-GLU-LEU CONTAINING - RELATED"/>
    <property type="match status" value="1"/>
</dbReference>
<comment type="caution">
    <text evidence="3">The sequence shown here is derived from an EMBL/GenBank/DDBJ whole genome shotgun (WGS) entry which is preliminary data.</text>
</comment>
<dbReference type="Pfam" id="PF05686">
    <property type="entry name" value="Glyco_transf_90"/>
    <property type="match status" value="1"/>
</dbReference>
<evidence type="ECO:0000313" key="4">
    <source>
        <dbReference type="Proteomes" id="UP000308133"/>
    </source>
</evidence>
<evidence type="ECO:0000313" key="3">
    <source>
        <dbReference type="EMBL" id="TKX20641.1"/>
    </source>
</evidence>
<accession>A0A4U7AVB9</accession>
<protein>
    <recommendedName>
        <fullName evidence="2">Glycosyl transferase CAP10 domain-containing protein</fullName>
    </recommendedName>
</protein>
<gene>
    <name evidence="3" type="ORF">C1H76_7027</name>
</gene>
<organism evidence="3 4">
    <name type="scientific">Elsinoe australis</name>
    <dbReference type="NCBI Taxonomy" id="40998"/>
    <lineage>
        <taxon>Eukaryota</taxon>
        <taxon>Fungi</taxon>
        <taxon>Dikarya</taxon>
        <taxon>Ascomycota</taxon>
        <taxon>Pezizomycotina</taxon>
        <taxon>Dothideomycetes</taxon>
        <taxon>Dothideomycetidae</taxon>
        <taxon>Myriangiales</taxon>
        <taxon>Elsinoaceae</taxon>
        <taxon>Elsinoe</taxon>
    </lineage>
</organism>
<evidence type="ECO:0000259" key="2">
    <source>
        <dbReference type="SMART" id="SM00672"/>
    </source>
</evidence>
<proteinExistence type="predicted"/>
<dbReference type="PANTHER" id="PTHR12203:SF61">
    <property type="entry name" value="CAPSULE PROTEIN"/>
    <property type="match status" value="1"/>
</dbReference>
<dbReference type="InterPro" id="IPR006598">
    <property type="entry name" value="CAP10"/>
</dbReference>
<sequence length="574" mass="66176">MAARSVFRMTTSPAVYLFILLLFGIVYVQRHEVHRPAEWVQKLKTTQSSAFKSFYLDHKQELAESKDHPVKALHEQALRKFEAMIKRQSKTLDEAVAEYKRRYRRNPPPGFDKWFEYAIKHESAIIDEFDMINESMEPFWALSPSTIKQVMQRASNGPRLWTFSIHNGHPIAGEDNWMGREIGEVLGSATTDIPNLELLMNPLDEPRVLLSKRPETEVVRWTDQSMQSSYHPVSEPCTHLPPSKRRRAPSHPGVNTHGLPFVTSHYSSLDICANPSFATQHGFLIAPYSLVTTTSPVPILSQAAPSTFSDILYPSMWYWDHIIDDFDTYDPPWSEKANKVYWSGSTTGGYNANHSAAEPAWSSHRHRFVKMTRQIGEGVYQFLTRSNVDTGVNASVSAQMVGSEDKTGWVRYESEEVLAQLYDTKFTRTVQCDAFECERMKGYYQVTNPEDPRIPFKSRFLFDMDGNSFSGRFYSFLRSRGCPVKQTIFREWHDERLVPWVHFVPVSIGLEELPETIRYLALTTEGNAIAREVAEMGREWYDKVLRKEDAAIYLYRLLLEYARVSSEGRDETSW</sequence>
<evidence type="ECO:0000256" key="1">
    <source>
        <dbReference type="SAM" id="MobiDB-lite"/>
    </source>
</evidence>